<reference evidence="1 2" key="1">
    <citation type="submission" date="2020-07" db="EMBL/GenBank/DDBJ databases">
        <title>Halomonas sp. QX-2 draft genome sequence.</title>
        <authorList>
            <person name="Qiu X."/>
        </authorList>
    </citation>
    <scope>NUCLEOTIDE SEQUENCE [LARGE SCALE GENOMIC DNA]</scope>
    <source>
        <strain evidence="1 2">QX-2</strain>
    </source>
</reference>
<sequence>MKAALDANVLMQLLGIIGNSLYCPRTKQEITNAEGRADALFERFSEPGFQLLIPAPVMAEVLVKVEPEHQQSYINFVNGVTSLSIVPFDTKSIIECARLFDAQESKQLKKGGESKAKIAVDRQVVAIAISNGAKELWTHDKTVFKKAGRVGLVAKSLADIEPIPAQKAMEFSEQ</sequence>
<keyword evidence="2" id="KW-1185">Reference proteome</keyword>
<gene>
    <name evidence="1" type="ORF">HZU72_17810</name>
</gene>
<organism evidence="1 2">
    <name type="scientific">Vreelandella sedimenti</name>
    <dbReference type="NCBI Taxonomy" id="2729618"/>
    <lineage>
        <taxon>Bacteria</taxon>
        <taxon>Pseudomonadati</taxon>
        <taxon>Pseudomonadota</taxon>
        <taxon>Gammaproteobacteria</taxon>
        <taxon>Oceanospirillales</taxon>
        <taxon>Halomonadaceae</taxon>
        <taxon>Vreelandella</taxon>
    </lineage>
</organism>
<evidence type="ECO:0000313" key="2">
    <source>
        <dbReference type="Proteomes" id="UP000520876"/>
    </source>
</evidence>
<dbReference type="InterPro" id="IPR029060">
    <property type="entry name" value="PIN-like_dom_sf"/>
</dbReference>
<dbReference type="RefSeq" id="WP_180094536.1">
    <property type="nucleotide sequence ID" value="NZ_JACCGK010000016.1"/>
</dbReference>
<dbReference type="Proteomes" id="UP000520876">
    <property type="component" value="Unassembled WGS sequence"/>
</dbReference>
<accession>A0A7Z0SNW7</accession>
<comment type="caution">
    <text evidence="1">The sequence shown here is derived from an EMBL/GenBank/DDBJ whole genome shotgun (WGS) entry which is preliminary data.</text>
</comment>
<dbReference type="AlphaFoldDB" id="A0A7Z0SNW7"/>
<protein>
    <submittedName>
        <fullName evidence="1">PIN domain-containing protein</fullName>
    </submittedName>
</protein>
<evidence type="ECO:0000313" key="1">
    <source>
        <dbReference type="EMBL" id="NYT74270.1"/>
    </source>
</evidence>
<proteinExistence type="predicted"/>
<name>A0A7Z0SNW7_9GAMM</name>
<dbReference type="SUPFAM" id="SSF88723">
    <property type="entry name" value="PIN domain-like"/>
    <property type="match status" value="1"/>
</dbReference>
<dbReference type="Gene3D" id="3.40.50.1010">
    <property type="entry name" value="5'-nuclease"/>
    <property type="match status" value="1"/>
</dbReference>
<dbReference type="EMBL" id="JACCGK010000016">
    <property type="protein sequence ID" value="NYT74270.1"/>
    <property type="molecule type" value="Genomic_DNA"/>
</dbReference>